<gene>
    <name evidence="6" type="ORF">SSLN_LOCUS1801</name>
</gene>
<dbReference type="GO" id="GO:0016020">
    <property type="term" value="C:membrane"/>
    <property type="evidence" value="ECO:0007669"/>
    <property type="project" value="UniProtKB-SubCell"/>
</dbReference>
<evidence type="ECO:0000256" key="3">
    <source>
        <dbReference type="ARBA" id="ARBA00022989"/>
    </source>
</evidence>
<evidence type="ECO:0000313" key="8">
    <source>
        <dbReference type="WBParaSite" id="SSLN_0000186801-mRNA-1"/>
    </source>
</evidence>
<dbReference type="InterPro" id="IPR000276">
    <property type="entry name" value="GPCR_Rhodpsn"/>
</dbReference>
<protein>
    <submittedName>
        <fullName evidence="8">G_PROTEIN_RECEP_F1_2 domain-containing protein</fullName>
    </submittedName>
</protein>
<reference evidence="8" key="1">
    <citation type="submission" date="2016-06" db="UniProtKB">
        <authorList>
            <consortium name="WormBaseParasite"/>
        </authorList>
    </citation>
    <scope>IDENTIFICATION</scope>
</reference>
<dbReference type="SUPFAM" id="SSF81321">
    <property type="entry name" value="Family A G protein-coupled receptor-like"/>
    <property type="match status" value="1"/>
</dbReference>
<dbReference type="GO" id="GO:0004930">
    <property type="term" value="F:G protein-coupled receptor activity"/>
    <property type="evidence" value="ECO:0007669"/>
    <property type="project" value="InterPro"/>
</dbReference>
<feature type="transmembrane region" description="Helical" evidence="5">
    <location>
        <begin position="26"/>
        <end position="46"/>
    </location>
</feature>
<feature type="transmembrane region" description="Helical" evidence="5">
    <location>
        <begin position="142"/>
        <end position="162"/>
    </location>
</feature>
<keyword evidence="4 5" id="KW-0472">Membrane</keyword>
<dbReference type="AlphaFoldDB" id="A0A183SC53"/>
<keyword evidence="3 5" id="KW-1133">Transmembrane helix</keyword>
<proteinExistence type="predicted"/>
<organism evidence="8">
    <name type="scientific">Schistocephalus solidus</name>
    <name type="common">Tapeworm</name>
    <dbReference type="NCBI Taxonomy" id="70667"/>
    <lineage>
        <taxon>Eukaryota</taxon>
        <taxon>Metazoa</taxon>
        <taxon>Spiralia</taxon>
        <taxon>Lophotrochozoa</taxon>
        <taxon>Platyhelminthes</taxon>
        <taxon>Cestoda</taxon>
        <taxon>Eucestoda</taxon>
        <taxon>Diphyllobothriidea</taxon>
        <taxon>Diphyllobothriidae</taxon>
        <taxon>Schistocephalus</taxon>
    </lineage>
</organism>
<keyword evidence="7" id="KW-1185">Reference proteome</keyword>
<evidence type="ECO:0000313" key="6">
    <source>
        <dbReference type="EMBL" id="VDL88186.1"/>
    </source>
</evidence>
<keyword evidence="2 5" id="KW-0812">Transmembrane</keyword>
<feature type="transmembrane region" description="Helical" evidence="5">
    <location>
        <begin position="315"/>
        <end position="339"/>
    </location>
</feature>
<evidence type="ECO:0000256" key="1">
    <source>
        <dbReference type="ARBA" id="ARBA00004370"/>
    </source>
</evidence>
<evidence type="ECO:0000313" key="7">
    <source>
        <dbReference type="Proteomes" id="UP000275846"/>
    </source>
</evidence>
<reference evidence="6 7" key="2">
    <citation type="submission" date="2018-11" db="EMBL/GenBank/DDBJ databases">
        <authorList>
            <consortium name="Pathogen Informatics"/>
        </authorList>
    </citation>
    <scope>NUCLEOTIDE SEQUENCE [LARGE SCALE GENOMIC DNA]</scope>
    <source>
        <strain evidence="6 7">NST_G2</strain>
    </source>
</reference>
<feature type="transmembrane region" description="Helical" evidence="5">
    <location>
        <begin position="58"/>
        <end position="76"/>
    </location>
</feature>
<dbReference type="Proteomes" id="UP000275846">
    <property type="component" value="Unassembled WGS sequence"/>
</dbReference>
<dbReference type="STRING" id="70667.A0A183SC53"/>
<dbReference type="EMBL" id="UYSU01007208">
    <property type="protein sequence ID" value="VDL88186.1"/>
    <property type="molecule type" value="Genomic_DNA"/>
</dbReference>
<dbReference type="PROSITE" id="PS00237">
    <property type="entry name" value="G_PROTEIN_RECEP_F1_1"/>
    <property type="match status" value="1"/>
</dbReference>
<sequence length="357" mass="41004">MLRSGMESKTFWMCITRKNWPDPIDFGVYILECTGILLNTLTLVLISKKHSGPRVSLILLRGMIASYLISVIVNFMSDVYPYNLRTQNYHFNRLICIFWKSRFLYWIFDVMAGIFMALFAVDRYACLAQLDRFRITAPEYRSASYVIFVVVSALFLSLPQILTVNLREDRCDCALIRVSIPFLSLVYAHVYVWFSLLLVFQGSLMGFICVQLIDWKLNRLSANYTWRLEDDLNGMTLKQPVVPHLLKPQRKKKGTVASSICDAKGHKWTSASFCILPLTLSYVLAMVYDSTYQFLSALGLTTYIISSEEQRVGEMLLLTHSTAVPLIICFYIPSLRVFLKRQLKRAVKKKKAGSTVP</sequence>
<feature type="transmembrane region" description="Helical" evidence="5">
    <location>
        <begin position="103"/>
        <end position="121"/>
    </location>
</feature>
<evidence type="ECO:0000256" key="4">
    <source>
        <dbReference type="ARBA" id="ARBA00023136"/>
    </source>
</evidence>
<feature type="transmembrane region" description="Helical" evidence="5">
    <location>
        <begin position="273"/>
        <end position="295"/>
    </location>
</feature>
<dbReference type="OrthoDB" id="6256425at2759"/>
<dbReference type="WBParaSite" id="SSLN_0000186801-mRNA-1">
    <property type="protein sequence ID" value="SSLN_0000186801-mRNA-1"/>
    <property type="gene ID" value="SSLN_0000186801"/>
</dbReference>
<dbReference type="Gene3D" id="1.20.1070.10">
    <property type="entry name" value="Rhodopsin 7-helix transmembrane proteins"/>
    <property type="match status" value="1"/>
</dbReference>
<evidence type="ECO:0000256" key="2">
    <source>
        <dbReference type="ARBA" id="ARBA00022692"/>
    </source>
</evidence>
<evidence type="ECO:0000256" key="5">
    <source>
        <dbReference type="SAM" id="Phobius"/>
    </source>
</evidence>
<feature type="transmembrane region" description="Helical" evidence="5">
    <location>
        <begin position="190"/>
        <end position="213"/>
    </location>
</feature>
<accession>A0A183SC53</accession>
<comment type="subcellular location">
    <subcellularLocation>
        <location evidence="1">Membrane</location>
    </subcellularLocation>
</comment>
<name>A0A183SC53_SCHSO</name>